<dbReference type="Gene3D" id="3.30.70.270">
    <property type="match status" value="1"/>
</dbReference>
<dbReference type="RefSeq" id="WP_248934478.1">
    <property type="nucleotide sequence ID" value="NZ_JAKILF010000001.1"/>
</dbReference>
<protein>
    <recommendedName>
        <fullName evidence="1">diguanylate cyclase</fullName>
        <ecNumber evidence="1">2.7.7.65</ecNumber>
    </recommendedName>
</protein>
<dbReference type="InterPro" id="IPR029787">
    <property type="entry name" value="Nucleotide_cyclase"/>
</dbReference>
<evidence type="ECO:0000313" key="4">
    <source>
        <dbReference type="Proteomes" id="UP001595621"/>
    </source>
</evidence>
<keyword evidence="4" id="KW-1185">Reference proteome</keyword>
<dbReference type="SUPFAM" id="SSF55781">
    <property type="entry name" value="GAF domain-like"/>
    <property type="match status" value="1"/>
</dbReference>
<dbReference type="CDD" id="cd01949">
    <property type="entry name" value="GGDEF"/>
    <property type="match status" value="1"/>
</dbReference>
<dbReference type="EMBL" id="JBHRTD010000018">
    <property type="protein sequence ID" value="MFC3140613.1"/>
    <property type="molecule type" value="Genomic_DNA"/>
</dbReference>
<accession>A0ABV7GGC1</accession>
<dbReference type="Gene3D" id="3.30.450.40">
    <property type="match status" value="1"/>
</dbReference>
<keyword evidence="3" id="KW-0808">Transferase</keyword>
<dbReference type="PROSITE" id="PS50887">
    <property type="entry name" value="GGDEF"/>
    <property type="match status" value="1"/>
</dbReference>
<dbReference type="PANTHER" id="PTHR45138">
    <property type="entry name" value="REGULATORY COMPONENTS OF SENSORY TRANSDUCTION SYSTEM"/>
    <property type="match status" value="1"/>
</dbReference>
<evidence type="ECO:0000256" key="1">
    <source>
        <dbReference type="ARBA" id="ARBA00012528"/>
    </source>
</evidence>
<dbReference type="EC" id="2.7.7.65" evidence="1"/>
<evidence type="ECO:0000259" key="2">
    <source>
        <dbReference type="PROSITE" id="PS50887"/>
    </source>
</evidence>
<dbReference type="Proteomes" id="UP001595621">
    <property type="component" value="Unassembled WGS sequence"/>
</dbReference>
<gene>
    <name evidence="3" type="ORF">ACFOE0_20890</name>
</gene>
<dbReference type="InterPro" id="IPR000160">
    <property type="entry name" value="GGDEF_dom"/>
</dbReference>
<dbReference type="Pfam" id="PF00990">
    <property type="entry name" value="GGDEF"/>
    <property type="match status" value="1"/>
</dbReference>
<sequence length="388" mass="43416">MFYLVMPLVIFVGLFLVVLGPANIPWTLLGVAISCYLLCWGLDYVVCQRKLNDMCKHLEKVVQVNQTTYELMGLSSNYENEPEFLEALLRRSVDLVPGAEMGCILILDEETQTLKFQTAIGMDLALLQSLQLPLANSFSYRLTQGKCDRVVTINDMRGMNAETSFTQAQQDALMNAAHKPILSTLSSPIYVNGKLYAMMNLDSSQLDAYGSYDQSLASILTHEASNAISLYHKSRQIAELASRDSLTGLYNRTRFQELLMAWSKDHAQECQLVVIDMNNLKSLNDEHGHQAGDKALIKLADTLKQYWGEQALLARFGGDEFVVLRHGSPLSVTMELSEIRASLDSQPGYPVRFSAGLAPFVNNWSKAFKQADQAMYSQKRMLKAQEIA</sequence>
<dbReference type="PANTHER" id="PTHR45138:SF23">
    <property type="entry name" value="SIGNALING PROTEIN"/>
    <property type="match status" value="1"/>
</dbReference>
<comment type="caution">
    <text evidence="3">The sequence shown here is derived from an EMBL/GenBank/DDBJ whole genome shotgun (WGS) entry which is preliminary data.</text>
</comment>
<keyword evidence="3" id="KW-0548">Nucleotidyltransferase</keyword>
<organism evidence="3 4">
    <name type="scientific">Shewanella submarina</name>
    <dbReference type="NCBI Taxonomy" id="2016376"/>
    <lineage>
        <taxon>Bacteria</taxon>
        <taxon>Pseudomonadati</taxon>
        <taxon>Pseudomonadota</taxon>
        <taxon>Gammaproteobacteria</taxon>
        <taxon>Alteromonadales</taxon>
        <taxon>Shewanellaceae</taxon>
        <taxon>Shewanella</taxon>
    </lineage>
</organism>
<dbReference type="InterPro" id="IPR003018">
    <property type="entry name" value="GAF"/>
</dbReference>
<reference evidence="4" key="1">
    <citation type="journal article" date="2019" name="Int. J. Syst. Evol. Microbiol.">
        <title>The Global Catalogue of Microorganisms (GCM) 10K type strain sequencing project: providing services to taxonomists for standard genome sequencing and annotation.</title>
        <authorList>
            <consortium name="The Broad Institute Genomics Platform"/>
            <consortium name="The Broad Institute Genome Sequencing Center for Infectious Disease"/>
            <person name="Wu L."/>
            <person name="Ma J."/>
        </authorList>
    </citation>
    <scope>NUCLEOTIDE SEQUENCE [LARGE SCALE GENOMIC DNA]</scope>
    <source>
        <strain evidence="4">KCTC 52277</strain>
    </source>
</reference>
<dbReference type="InterPro" id="IPR043128">
    <property type="entry name" value="Rev_trsase/Diguanyl_cyclase"/>
</dbReference>
<dbReference type="NCBIfam" id="TIGR00254">
    <property type="entry name" value="GGDEF"/>
    <property type="match status" value="1"/>
</dbReference>
<dbReference type="InterPro" id="IPR029016">
    <property type="entry name" value="GAF-like_dom_sf"/>
</dbReference>
<evidence type="ECO:0000313" key="3">
    <source>
        <dbReference type="EMBL" id="MFC3140613.1"/>
    </source>
</evidence>
<dbReference type="SUPFAM" id="SSF55073">
    <property type="entry name" value="Nucleotide cyclase"/>
    <property type="match status" value="1"/>
</dbReference>
<feature type="domain" description="GGDEF" evidence="2">
    <location>
        <begin position="268"/>
        <end position="388"/>
    </location>
</feature>
<dbReference type="InterPro" id="IPR050469">
    <property type="entry name" value="Diguanylate_Cyclase"/>
</dbReference>
<dbReference type="Pfam" id="PF13185">
    <property type="entry name" value="GAF_2"/>
    <property type="match status" value="1"/>
</dbReference>
<dbReference type="SMART" id="SM00267">
    <property type="entry name" value="GGDEF"/>
    <property type="match status" value="1"/>
</dbReference>
<dbReference type="GO" id="GO:0052621">
    <property type="term" value="F:diguanylate cyclase activity"/>
    <property type="evidence" value="ECO:0007669"/>
    <property type="project" value="UniProtKB-EC"/>
</dbReference>
<name>A0ABV7GGC1_9GAMM</name>
<proteinExistence type="predicted"/>